<dbReference type="GO" id="GO:0003677">
    <property type="term" value="F:DNA binding"/>
    <property type="evidence" value="ECO:0007669"/>
    <property type="project" value="UniProtKB-UniRule"/>
</dbReference>
<keyword evidence="2 4" id="KW-0238">DNA-binding</keyword>
<comment type="caution">
    <text evidence="6">The sequence shown here is derived from an EMBL/GenBank/DDBJ whole genome shotgun (WGS) entry which is preliminary data.</text>
</comment>
<dbReference type="SUPFAM" id="SSF46689">
    <property type="entry name" value="Homeodomain-like"/>
    <property type="match status" value="1"/>
</dbReference>
<organism evidence="6 7">
    <name type="scientific">Neobacillus vireti LMG 21834</name>
    <dbReference type="NCBI Taxonomy" id="1131730"/>
    <lineage>
        <taxon>Bacteria</taxon>
        <taxon>Bacillati</taxon>
        <taxon>Bacillota</taxon>
        <taxon>Bacilli</taxon>
        <taxon>Bacillales</taxon>
        <taxon>Bacillaceae</taxon>
        <taxon>Neobacillus</taxon>
    </lineage>
</organism>
<dbReference type="Gene3D" id="1.10.10.60">
    <property type="entry name" value="Homeodomain-like"/>
    <property type="match status" value="1"/>
</dbReference>
<keyword evidence="3" id="KW-0804">Transcription</keyword>
<evidence type="ECO:0000256" key="2">
    <source>
        <dbReference type="ARBA" id="ARBA00023125"/>
    </source>
</evidence>
<dbReference type="SUPFAM" id="SSF48498">
    <property type="entry name" value="Tetracyclin repressor-like, C-terminal domain"/>
    <property type="match status" value="1"/>
</dbReference>
<dbReference type="Gene3D" id="1.10.357.10">
    <property type="entry name" value="Tetracycline Repressor, domain 2"/>
    <property type="match status" value="1"/>
</dbReference>
<gene>
    <name evidence="6" type="ORF">BAVI_05809</name>
</gene>
<sequence>MARNKEFDTIQVLHKAMEVFGHYGYEGTSLPLLIKGLGIGRQSLYDTYGTKRDLFISAVKHYINEKTATVISYLERPGSVKEAISKVFYEVLNVLKDDEKRKECFILDSAISQVPHDTEIAEFFNRDIKRLEEAFYNTLVRAQEEGEIGMQKDIDALAKYQNHSRYSLTQVAKLSSDPKVLDDFVYCIIHIGLR</sequence>
<evidence type="ECO:0000313" key="7">
    <source>
        <dbReference type="Proteomes" id="UP000018877"/>
    </source>
</evidence>
<reference evidence="6 7" key="1">
    <citation type="journal article" date="2014" name="Environ. Microbiol.">
        <title>The nitrate-ammonifying and nosZ-carrying bacterium Bacillus vireti is a potent source and sink for nitric and nitrous oxide under high nitrate conditions.</title>
        <authorList>
            <person name="Mania D."/>
            <person name="Heylen K."/>
            <person name="van Spanning R.J."/>
            <person name="Frostegard A."/>
        </authorList>
    </citation>
    <scope>NUCLEOTIDE SEQUENCE [LARGE SCALE GENOMIC DNA]</scope>
    <source>
        <strain evidence="6 7">LMG 21834</strain>
    </source>
</reference>
<evidence type="ECO:0000259" key="5">
    <source>
        <dbReference type="PROSITE" id="PS50977"/>
    </source>
</evidence>
<dbReference type="PANTHER" id="PTHR47506">
    <property type="entry name" value="TRANSCRIPTIONAL REGULATORY PROTEIN"/>
    <property type="match status" value="1"/>
</dbReference>
<dbReference type="InterPro" id="IPR009057">
    <property type="entry name" value="Homeodomain-like_sf"/>
</dbReference>
<dbReference type="Proteomes" id="UP000018877">
    <property type="component" value="Unassembled WGS sequence"/>
</dbReference>
<evidence type="ECO:0000256" key="1">
    <source>
        <dbReference type="ARBA" id="ARBA00023015"/>
    </source>
</evidence>
<evidence type="ECO:0000256" key="3">
    <source>
        <dbReference type="ARBA" id="ARBA00023163"/>
    </source>
</evidence>
<dbReference type="EMBL" id="ALAN01000039">
    <property type="protein sequence ID" value="ETI69809.1"/>
    <property type="molecule type" value="Genomic_DNA"/>
</dbReference>
<dbReference type="InterPro" id="IPR001647">
    <property type="entry name" value="HTH_TetR"/>
</dbReference>
<proteinExistence type="predicted"/>
<accession>A0AB94IRW2</accession>
<evidence type="ECO:0000313" key="6">
    <source>
        <dbReference type="EMBL" id="ETI69809.1"/>
    </source>
</evidence>
<keyword evidence="7" id="KW-1185">Reference proteome</keyword>
<dbReference type="Pfam" id="PF00440">
    <property type="entry name" value="TetR_N"/>
    <property type="match status" value="1"/>
</dbReference>
<protein>
    <recommendedName>
        <fullName evidence="5">HTH tetR-type domain-containing protein</fullName>
    </recommendedName>
</protein>
<name>A0AB94IRW2_9BACI</name>
<dbReference type="PROSITE" id="PS50977">
    <property type="entry name" value="HTH_TETR_2"/>
    <property type="match status" value="1"/>
</dbReference>
<keyword evidence="1" id="KW-0805">Transcription regulation</keyword>
<feature type="domain" description="HTH tetR-type" evidence="5">
    <location>
        <begin position="6"/>
        <end position="66"/>
    </location>
</feature>
<dbReference type="PANTHER" id="PTHR47506:SF10">
    <property type="entry name" value="TRANSCRIPTIONAL REGULATORY PROTEIN"/>
    <property type="match status" value="1"/>
</dbReference>
<dbReference type="InterPro" id="IPR036271">
    <property type="entry name" value="Tet_transcr_reg_TetR-rel_C_sf"/>
</dbReference>
<feature type="DNA-binding region" description="H-T-H motif" evidence="4">
    <location>
        <begin position="29"/>
        <end position="48"/>
    </location>
</feature>
<evidence type="ECO:0000256" key="4">
    <source>
        <dbReference type="PROSITE-ProRule" id="PRU00335"/>
    </source>
</evidence>
<dbReference type="AlphaFoldDB" id="A0AB94IRW2"/>